<name>A0A0A1MXR7_9BACI</name>
<dbReference type="GO" id="GO:0030257">
    <property type="term" value="C:type III protein secretion system complex"/>
    <property type="evidence" value="ECO:0007669"/>
    <property type="project" value="InterPro"/>
</dbReference>
<dbReference type="GO" id="GO:0044780">
    <property type="term" value="P:bacterial-type flagellum assembly"/>
    <property type="evidence" value="ECO:0007669"/>
    <property type="project" value="InterPro"/>
</dbReference>
<dbReference type="AlphaFoldDB" id="A0A0A1MXR7"/>
<dbReference type="PANTHER" id="PTHR15184">
    <property type="entry name" value="ATP SYNTHASE"/>
    <property type="match status" value="1"/>
</dbReference>
<comment type="catalytic activity">
    <reaction evidence="10">
        <text>ATP + H2O + cellular proteinSide 1 = ADP + phosphate + cellular proteinSide 2.</text>
        <dbReference type="EC" id="7.4.2.8"/>
    </reaction>
</comment>
<dbReference type="STRING" id="545501.BN997_04243"/>
<dbReference type="RefSeq" id="WP_042535031.1">
    <property type="nucleotide sequence ID" value="NZ_CDGG01000001.1"/>
</dbReference>
<dbReference type="GO" id="GO:0008564">
    <property type="term" value="F:protein-exporting ATPase activity"/>
    <property type="evidence" value="ECO:0007669"/>
    <property type="project" value="UniProtKB-EC"/>
</dbReference>
<evidence type="ECO:0000256" key="8">
    <source>
        <dbReference type="ARBA" id="ARBA00023065"/>
    </source>
</evidence>
<keyword evidence="3" id="KW-0963">Cytoplasm</keyword>
<dbReference type="GO" id="GO:0071973">
    <property type="term" value="P:bacterial-type flagellum-dependent cell motility"/>
    <property type="evidence" value="ECO:0007669"/>
    <property type="project" value="InterPro"/>
</dbReference>
<dbReference type="InterPro" id="IPR005714">
    <property type="entry name" value="ATPase_T3SS_FliI/YscN"/>
</dbReference>
<proteinExistence type="predicted"/>
<evidence type="ECO:0000256" key="6">
    <source>
        <dbReference type="ARBA" id="ARBA00022927"/>
    </source>
</evidence>
<dbReference type="Pfam" id="PF18269">
    <property type="entry name" value="T3SS_ATPase_C"/>
    <property type="match status" value="1"/>
</dbReference>
<sequence>MNKEALISVIEKTIPYKRYGKVIRVVGLMIESEGPAANIGEVCYIHTSSDKGEPILAEVVGFQNEKIILMPYREVNEVGSGCLVEATGNPLNVKVGRSLIGHVLDPLGKPLLDGEALPKGLTGYQTERKPPNPLSRPTIRQPLQVGVRAIDGFLSMGIGQRVGLFAGSGVGKSTLLGMIARNSNADVNIIALIGERGREVREFIEHDLGEEGLKKSIIVAATSDQPALMRIRGAYTATAISEYFREQGFNVNLMMDSVTRVAMAQREIGLAVGEPPTTKGYTPSVFSILPKLLERAGTVENGSITGFYTVLVDGDDMNEPIADAVRGILDGHIVLDRKIAERGQYPAINVLKSISRVMNVITTDEHQQIATKLRTLLAVYEENNELISIGAYKKGTNPEVDLAVASYPNIVSFLKQGVYEQVSFEETVQMMKNLVQ</sequence>
<dbReference type="GO" id="GO:0046933">
    <property type="term" value="F:proton-transporting ATP synthase activity, rotational mechanism"/>
    <property type="evidence" value="ECO:0007669"/>
    <property type="project" value="TreeGrafter"/>
</dbReference>
<reference evidence="12 13" key="1">
    <citation type="submission" date="2014-11" db="EMBL/GenBank/DDBJ databases">
        <authorList>
            <person name="Urmite Genomes Urmite Genomes"/>
        </authorList>
    </citation>
    <scope>NUCLEOTIDE SEQUENCE [LARGE SCALE GENOMIC DNA]</scope>
    <source>
        <strain evidence="12 13">Oc5</strain>
    </source>
</reference>
<organism evidence="12 13">
    <name type="scientific">Oceanobacillus oncorhynchi</name>
    <dbReference type="NCBI Taxonomy" id="545501"/>
    <lineage>
        <taxon>Bacteria</taxon>
        <taxon>Bacillati</taxon>
        <taxon>Bacillota</taxon>
        <taxon>Bacilli</taxon>
        <taxon>Bacillales</taxon>
        <taxon>Bacillaceae</taxon>
        <taxon>Oceanobacillus</taxon>
    </lineage>
</organism>
<evidence type="ECO:0000256" key="2">
    <source>
        <dbReference type="ARBA" id="ARBA00022448"/>
    </source>
</evidence>
<keyword evidence="6" id="KW-0653">Protein transport</keyword>
<dbReference type="InterPro" id="IPR050053">
    <property type="entry name" value="ATPase_alpha/beta_chains"/>
</dbReference>
<protein>
    <submittedName>
        <fullName evidence="12">Putative ATP synthase YscN</fullName>
    </submittedName>
</protein>
<feature type="domain" description="AAA+ ATPase" evidence="11">
    <location>
        <begin position="158"/>
        <end position="340"/>
    </location>
</feature>
<accession>A0A0A1MXR7</accession>
<dbReference type="InterPro" id="IPR003593">
    <property type="entry name" value="AAA+_ATPase"/>
</dbReference>
<keyword evidence="8" id="KW-0406">Ion transport</keyword>
<dbReference type="GO" id="GO:0005737">
    <property type="term" value="C:cytoplasm"/>
    <property type="evidence" value="ECO:0007669"/>
    <property type="project" value="UniProtKB-SubCell"/>
</dbReference>
<dbReference type="EMBL" id="CDGG01000001">
    <property type="protein sequence ID" value="CEI84299.1"/>
    <property type="molecule type" value="Genomic_DNA"/>
</dbReference>
<dbReference type="SUPFAM" id="SSF52540">
    <property type="entry name" value="P-loop containing nucleoside triphosphate hydrolases"/>
    <property type="match status" value="1"/>
</dbReference>
<evidence type="ECO:0000313" key="12">
    <source>
        <dbReference type="EMBL" id="CEI84299.1"/>
    </source>
</evidence>
<comment type="subcellular location">
    <subcellularLocation>
        <location evidence="1">Cytoplasm</location>
    </subcellularLocation>
</comment>
<evidence type="ECO:0000256" key="5">
    <source>
        <dbReference type="ARBA" id="ARBA00022840"/>
    </source>
</evidence>
<dbReference type="InterPro" id="IPR040627">
    <property type="entry name" value="T3SS_ATPase_C"/>
</dbReference>
<dbReference type="SMART" id="SM00382">
    <property type="entry name" value="AAA"/>
    <property type="match status" value="1"/>
</dbReference>
<dbReference type="Pfam" id="PF02874">
    <property type="entry name" value="ATP-synt_ab_N"/>
    <property type="match status" value="1"/>
</dbReference>
<dbReference type="PANTHER" id="PTHR15184:SF9">
    <property type="entry name" value="SPI-1 TYPE 3 SECRETION SYSTEM ATPASE"/>
    <property type="match status" value="1"/>
</dbReference>
<evidence type="ECO:0000259" key="11">
    <source>
        <dbReference type="SMART" id="SM00382"/>
    </source>
</evidence>
<dbReference type="NCBIfam" id="TIGR01026">
    <property type="entry name" value="fliI_yscN"/>
    <property type="match status" value="1"/>
</dbReference>
<keyword evidence="2" id="KW-0813">Transport</keyword>
<gene>
    <name evidence="12" type="primary">yscN</name>
    <name evidence="12" type="ORF">BN997_04243</name>
</gene>
<dbReference type="Pfam" id="PF00006">
    <property type="entry name" value="ATP-synt_ab"/>
    <property type="match status" value="1"/>
</dbReference>
<dbReference type="InterPro" id="IPR000194">
    <property type="entry name" value="ATPase_F1/V1/A1_a/bsu_nucl-bd"/>
</dbReference>
<dbReference type="CDD" id="cd01136">
    <property type="entry name" value="ATPase_flagellum-secretory_path_III"/>
    <property type="match status" value="1"/>
</dbReference>
<keyword evidence="7" id="KW-1278">Translocase</keyword>
<evidence type="ECO:0000256" key="9">
    <source>
        <dbReference type="ARBA" id="ARBA00023310"/>
    </source>
</evidence>
<dbReference type="InterPro" id="IPR004100">
    <property type="entry name" value="ATPase_F1/V1/A1_a/bsu_N"/>
</dbReference>
<dbReference type="Proteomes" id="UP000040453">
    <property type="component" value="Unassembled WGS sequence"/>
</dbReference>
<keyword evidence="4" id="KW-0547">Nucleotide-binding</keyword>
<evidence type="ECO:0000256" key="4">
    <source>
        <dbReference type="ARBA" id="ARBA00022741"/>
    </source>
</evidence>
<keyword evidence="13" id="KW-1185">Reference proteome</keyword>
<evidence type="ECO:0000256" key="7">
    <source>
        <dbReference type="ARBA" id="ARBA00022967"/>
    </source>
</evidence>
<dbReference type="Gene3D" id="3.40.50.12240">
    <property type="match status" value="1"/>
</dbReference>
<dbReference type="OrthoDB" id="9803053at2"/>
<dbReference type="GO" id="GO:0005524">
    <property type="term" value="F:ATP binding"/>
    <property type="evidence" value="ECO:0007669"/>
    <property type="project" value="UniProtKB-KW"/>
</dbReference>
<evidence type="ECO:0000256" key="3">
    <source>
        <dbReference type="ARBA" id="ARBA00022490"/>
    </source>
</evidence>
<evidence type="ECO:0000256" key="1">
    <source>
        <dbReference type="ARBA" id="ARBA00004496"/>
    </source>
</evidence>
<dbReference type="InterPro" id="IPR020003">
    <property type="entry name" value="ATPase_a/bsu_AS"/>
</dbReference>
<dbReference type="NCBIfam" id="TIGR03497">
    <property type="entry name" value="FliI_clade2"/>
    <property type="match status" value="1"/>
</dbReference>
<dbReference type="CDD" id="cd18117">
    <property type="entry name" value="ATP-synt_flagellum-secretory_path_III_N"/>
    <property type="match status" value="1"/>
</dbReference>
<keyword evidence="9" id="KW-0066">ATP synthesis</keyword>
<dbReference type="InterPro" id="IPR027417">
    <property type="entry name" value="P-loop_NTPase"/>
</dbReference>
<keyword evidence="5" id="KW-0067">ATP-binding</keyword>
<dbReference type="FunFam" id="3.40.50.12240:FF:000002">
    <property type="entry name" value="Flagellum-specific ATP synthase FliI"/>
    <property type="match status" value="1"/>
</dbReference>
<dbReference type="InterPro" id="IPR022425">
    <property type="entry name" value="FliI_clade2"/>
</dbReference>
<evidence type="ECO:0000256" key="10">
    <source>
        <dbReference type="ARBA" id="ARBA00034006"/>
    </source>
</evidence>
<dbReference type="PROSITE" id="PS00152">
    <property type="entry name" value="ATPASE_ALPHA_BETA"/>
    <property type="match status" value="1"/>
</dbReference>
<dbReference type="GO" id="GO:0016887">
    <property type="term" value="F:ATP hydrolysis activity"/>
    <property type="evidence" value="ECO:0007669"/>
    <property type="project" value="InterPro"/>
</dbReference>
<evidence type="ECO:0000313" key="13">
    <source>
        <dbReference type="Proteomes" id="UP000040453"/>
    </source>
</evidence>
<dbReference type="GO" id="GO:0030254">
    <property type="term" value="P:protein secretion by the type III secretion system"/>
    <property type="evidence" value="ECO:0007669"/>
    <property type="project" value="InterPro"/>
</dbReference>